<comment type="caution">
    <text evidence="1">The sequence shown here is derived from an EMBL/GenBank/DDBJ whole genome shotgun (WGS) entry which is preliminary data.</text>
</comment>
<dbReference type="Proteomes" id="UP001567538">
    <property type="component" value="Unassembled WGS sequence"/>
</dbReference>
<gene>
    <name evidence="1" type="ORF">AAHA92_23655</name>
</gene>
<dbReference type="AlphaFoldDB" id="A0ABD1GVR8"/>
<evidence type="ECO:0000313" key="2">
    <source>
        <dbReference type="Proteomes" id="UP001567538"/>
    </source>
</evidence>
<keyword evidence="2" id="KW-1185">Reference proteome</keyword>
<accession>A0ABD1GVR8</accession>
<proteinExistence type="predicted"/>
<dbReference type="EMBL" id="JBEAFC010000008">
    <property type="protein sequence ID" value="KAL1547148.1"/>
    <property type="molecule type" value="Genomic_DNA"/>
</dbReference>
<evidence type="ECO:0000313" key="1">
    <source>
        <dbReference type="EMBL" id="KAL1547148.1"/>
    </source>
</evidence>
<name>A0ABD1GVR8_SALDI</name>
<protein>
    <submittedName>
        <fullName evidence="1">Uncharacterized protein</fullName>
    </submittedName>
</protein>
<organism evidence="1 2">
    <name type="scientific">Salvia divinorum</name>
    <name type="common">Maria pastora</name>
    <name type="synonym">Diviner's sage</name>
    <dbReference type="NCBI Taxonomy" id="28513"/>
    <lineage>
        <taxon>Eukaryota</taxon>
        <taxon>Viridiplantae</taxon>
        <taxon>Streptophyta</taxon>
        <taxon>Embryophyta</taxon>
        <taxon>Tracheophyta</taxon>
        <taxon>Spermatophyta</taxon>
        <taxon>Magnoliopsida</taxon>
        <taxon>eudicotyledons</taxon>
        <taxon>Gunneridae</taxon>
        <taxon>Pentapetalae</taxon>
        <taxon>asterids</taxon>
        <taxon>lamiids</taxon>
        <taxon>Lamiales</taxon>
        <taxon>Lamiaceae</taxon>
        <taxon>Nepetoideae</taxon>
        <taxon>Mentheae</taxon>
        <taxon>Salviinae</taxon>
        <taxon>Salvia</taxon>
        <taxon>Salvia subgen. Calosphace</taxon>
    </lineage>
</organism>
<reference evidence="1 2" key="1">
    <citation type="submission" date="2024-06" db="EMBL/GenBank/DDBJ databases">
        <title>A chromosome level genome sequence of Diviner's sage (Salvia divinorum).</title>
        <authorList>
            <person name="Ford S.A."/>
            <person name="Ro D.-K."/>
            <person name="Ness R.W."/>
            <person name="Phillips M.A."/>
        </authorList>
    </citation>
    <scope>NUCLEOTIDE SEQUENCE [LARGE SCALE GENOMIC DNA]</scope>
    <source>
        <strain evidence="1">SAF-2024a</strain>
        <tissue evidence="1">Leaf</tissue>
    </source>
</reference>
<sequence length="81" mass="9054">MVPPRAQGSVDDVRLFKGISLNDNCIPGCSSPERSMLDEIGLLFENVLEHSTLPGPHPTTHEEEDRTSVAMSHWYHDIRAL</sequence>